<dbReference type="AlphaFoldDB" id="A0ABD2NWC5"/>
<accession>A0ABD2NWC5</accession>
<protein>
    <recommendedName>
        <fullName evidence="1">RNase H type-1 domain-containing protein</fullName>
    </recommendedName>
</protein>
<dbReference type="Proteomes" id="UP001516400">
    <property type="component" value="Unassembled WGS sequence"/>
</dbReference>
<dbReference type="InterPro" id="IPR036397">
    <property type="entry name" value="RNaseH_sf"/>
</dbReference>
<feature type="domain" description="RNase H type-1" evidence="1">
    <location>
        <begin position="1"/>
        <end position="86"/>
    </location>
</feature>
<dbReference type="PROSITE" id="PS50879">
    <property type="entry name" value="RNASE_H_1"/>
    <property type="match status" value="1"/>
</dbReference>
<dbReference type="EMBL" id="JABFTP020000144">
    <property type="protein sequence ID" value="KAL3282974.1"/>
    <property type="molecule type" value="Genomic_DNA"/>
</dbReference>
<name>A0ABD2NWC5_9CUCU</name>
<evidence type="ECO:0000313" key="2">
    <source>
        <dbReference type="EMBL" id="KAL3282974.1"/>
    </source>
</evidence>
<dbReference type="InterPro" id="IPR002156">
    <property type="entry name" value="RNaseH_domain"/>
</dbReference>
<evidence type="ECO:0000259" key="1">
    <source>
        <dbReference type="PROSITE" id="PS50879"/>
    </source>
</evidence>
<dbReference type="InterPro" id="IPR012337">
    <property type="entry name" value="RNaseH-like_sf"/>
</dbReference>
<proteinExistence type="predicted"/>
<evidence type="ECO:0000313" key="3">
    <source>
        <dbReference type="Proteomes" id="UP001516400"/>
    </source>
</evidence>
<comment type="caution">
    <text evidence="2">The sequence shown here is derived from an EMBL/GenBank/DDBJ whole genome shotgun (WGS) entry which is preliminary data.</text>
</comment>
<organism evidence="2 3">
    <name type="scientific">Cryptolaemus montrouzieri</name>
    <dbReference type="NCBI Taxonomy" id="559131"/>
    <lineage>
        <taxon>Eukaryota</taxon>
        <taxon>Metazoa</taxon>
        <taxon>Ecdysozoa</taxon>
        <taxon>Arthropoda</taxon>
        <taxon>Hexapoda</taxon>
        <taxon>Insecta</taxon>
        <taxon>Pterygota</taxon>
        <taxon>Neoptera</taxon>
        <taxon>Endopterygota</taxon>
        <taxon>Coleoptera</taxon>
        <taxon>Polyphaga</taxon>
        <taxon>Cucujiformia</taxon>
        <taxon>Coccinelloidea</taxon>
        <taxon>Coccinellidae</taxon>
        <taxon>Scymninae</taxon>
        <taxon>Scymnini</taxon>
        <taxon>Cryptolaemus</taxon>
    </lineage>
</organism>
<dbReference type="Gene3D" id="3.30.420.10">
    <property type="entry name" value="Ribonuclease H-like superfamily/Ribonuclease H"/>
    <property type="match status" value="1"/>
</dbReference>
<sequence length="117" mass="13056">MCAEAYAIQSALKLVEERDFYSTLICSDSLTCLKAISTGNSNTSLINVIRDQLFSTQNEITFLYTPAHCGIQGNEDVDTAAKEASKSNFLRSQVLTKIDYETHKLNWIFLGIENGRP</sequence>
<dbReference type="CDD" id="cd09276">
    <property type="entry name" value="Rnase_HI_RT_non_LTR"/>
    <property type="match status" value="1"/>
</dbReference>
<keyword evidence="3" id="KW-1185">Reference proteome</keyword>
<gene>
    <name evidence="2" type="ORF">HHI36_006132</name>
</gene>
<reference evidence="2 3" key="1">
    <citation type="journal article" date="2021" name="BMC Biol.">
        <title>Horizontally acquired antibacterial genes associated with adaptive radiation of ladybird beetles.</title>
        <authorList>
            <person name="Li H.S."/>
            <person name="Tang X.F."/>
            <person name="Huang Y.H."/>
            <person name="Xu Z.Y."/>
            <person name="Chen M.L."/>
            <person name="Du X.Y."/>
            <person name="Qiu B.Y."/>
            <person name="Chen P.T."/>
            <person name="Zhang W."/>
            <person name="Slipinski A."/>
            <person name="Escalona H.E."/>
            <person name="Waterhouse R.M."/>
            <person name="Zwick A."/>
            <person name="Pang H."/>
        </authorList>
    </citation>
    <scope>NUCLEOTIDE SEQUENCE [LARGE SCALE GENOMIC DNA]</scope>
    <source>
        <strain evidence="2">SYSU2018</strain>
    </source>
</reference>
<dbReference type="SUPFAM" id="SSF53098">
    <property type="entry name" value="Ribonuclease H-like"/>
    <property type="match status" value="1"/>
</dbReference>